<dbReference type="OrthoDB" id="4246706at2"/>
<dbReference type="Pfam" id="PF08378">
    <property type="entry name" value="NERD"/>
    <property type="match status" value="1"/>
</dbReference>
<evidence type="ECO:0000313" key="4">
    <source>
        <dbReference type="Proteomes" id="UP000217103"/>
    </source>
</evidence>
<organism evidence="3 4">
    <name type="scientific">Thermostaphylospora chromogena</name>
    <dbReference type="NCBI Taxonomy" id="35622"/>
    <lineage>
        <taxon>Bacteria</taxon>
        <taxon>Bacillati</taxon>
        <taxon>Actinomycetota</taxon>
        <taxon>Actinomycetes</taxon>
        <taxon>Streptosporangiales</taxon>
        <taxon>Thermomonosporaceae</taxon>
        <taxon>Thermostaphylospora</taxon>
    </lineage>
</organism>
<proteinExistence type="predicted"/>
<keyword evidence="1" id="KW-0472">Membrane</keyword>
<evidence type="ECO:0000313" key="3">
    <source>
        <dbReference type="EMBL" id="SDQ33224.1"/>
    </source>
</evidence>
<dbReference type="InterPro" id="IPR011528">
    <property type="entry name" value="NERD"/>
</dbReference>
<reference evidence="3 4" key="1">
    <citation type="submission" date="2016-10" db="EMBL/GenBank/DDBJ databases">
        <authorList>
            <person name="de Groot N.N."/>
        </authorList>
    </citation>
    <scope>NUCLEOTIDE SEQUENCE [LARGE SCALE GENOMIC DNA]</scope>
    <source>
        <strain evidence="3 4">DSM 43794</strain>
    </source>
</reference>
<keyword evidence="1" id="KW-1133">Transmembrane helix</keyword>
<keyword evidence="1" id="KW-0812">Transmembrane</keyword>
<feature type="transmembrane region" description="Helical" evidence="1">
    <location>
        <begin position="62"/>
        <end position="81"/>
    </location>
</feature>
<dbReference type="AlphaFoldDB" id="A0A1H1A0H4"/>
<gene>
    <name evidence="3" type="ORF">SAMN04489764_0253</name>
</gene>
<protein>
    <submittedName>
        <fullName evidence="3">Nuclease-related domain-containing protein</fullName>
    </submittedName>
</protein>
<keyword evidence="4" id="KW-1185">Reference proteome</keyword>
<dbReference type="STRING" id="35622.SAMN04489764_0253"/>
<evidence type="ECO:0000259" key="2">
    <source>
        <dbReference type="Pfam" id="PF08378"/>
    </source>
</evidence>
<feature type="transmembrane region" description="Helical" evidence="1">
    <location>
        <begin position="35"/>
        <end position="56"/>
    </location>
</feature>
<name>A0A1H1A0H4_9ACTN</name>
<dbReference type="EMBL" id="FNKK01000002">
    <property type="protein sequence ID" value="SDQ33224.1"/>
    <property type="molecule type" value="Genomic_DNA"/>
</dbReference>
<feature type="domain" description="NERD" evidence="2">
    <location>
        <begin position="94"/>
        <end position="198"/>
    </location>
</feature>
<dbReference type="Proteomes" id="UP000217103">
    <property type="component" value="Unassembled WGS sequence"/>
</dbReference>
<sequence length="255" mass="27906">MPGGSIYVPQDDKFTGASPQQMYEKFWAEGAKERWIMRGVKAAIGLAVGIGLGIRFSLPSPVLTGIVLAVVVAVADAVWSWKKHEDTAVWRGKRRGEVITARILRRRLTRHGYRILNGRAVRGEASVDHLVIGPGGVWIVDNEAFGPDVELAQYGGRLFFGEKYGSRHAKELNEAATALAEVLTKQTGIPLTIEAVLAVHGGYMRRNAVIAAEGLTLVRPRRVPDLILKRGMAALDAEQIELLARTAARELRRLG</sequence>
<evidence type="ECO:0000256" key="1">
    <source>
        <dbReference type="SAM" id="Phobius"/>
    </source>
</evidence>
<accession>A0A1H1A0H4</accession>
<dbReference type="RefSeq" id="WP_093257007.1">
    <property type="nucleotide sequence ID" value="NZ_FNKK01000002.1"/>
</dbReference>